<evidence type="ECO:0000313" key="1">
    <source>
        <dbReference type="EMBL" id="KIA64254.1"/>
    </source>
</evidence>
<organism evidence="1 2">
    <name type="scientific">Nocardia vulneris</name>
    <dbReference type="NCBI Taxonomy" id="1141657"/>
    <lineage>
        <taxon>Bacteria</taxon>
        <taxon>Bacillati</taxon>
        <taxon>Actinomycetota</taxon>
        <taxon>Actinomycetes</taxon>
        <taxon>Mycobacteriales</taxon>
        <taxon>Nocardiaceae</taxon>
        <taxon>Nocardia</taxon>
    </lineage>
</organism>
<comment type="caution">
    <text evidence="1">The sequence shown here is derived from an EMBL/GenBank/DDBJ whole genome shotgun (WGS) entry which is preliminary data.</text>
</comment>
<proteinExistence type="predicted"/>
<protein>
    <recommendedName>
        <fullName evidence="3">TetR family transcriptional regulator</fullName>
    </recommendedName>
</protein>
<name>A0ABR4ZG26_9NOCA</name>
<gene>
    <name evidence="1" type="ORF">FG87_14955</name>
</gene>
<dbReference type="Proteomes" id="UP000031364">
    <property type="component" value="Unassembled WGS sequence"/>
</dbReference>
<accession>A0ABR4ZG26</accession>
<reference evidence="1 2" key="1">
    <citation type="journal article" date="2014" name="Int. J. Syst. Evol. Microbiol.">
        <title>Nocardia vulneris sp. nov., isolated from wounds of human patients in North America.</title>
        <authorList>
            <person name="Lasker B.A."/>
            <person name="Bell M."/>
            <person name="Klenk H.P."/>
            <person name="Sproer C."/>
            <person name="Schumann C."/>
            <person name="Schumann P."/>
            <person name="Brown J.M."/>
        </authorList>
    </citation>
    <scope>NUCLEOTIDE SEQUENCE [LARGE SCALE GENOMIC DNA]</scope>
    <source>
        <strain evidence="1 2">W9851</strain>
    </source>
</reference>
<dbReference type="RefSeq" id="WP_063048141.1">
    <property type="nucleotide sequence ID" value="NZ_BDCI01000017.1"/>
</dbReference>
<keyword evidence="2" id="KW-1185">Reference proteome</keyword>
<sequence>MSVREEEYSAALARAIAADLKANPPAGAVVRVVIRWFEEYRPSYFTVHALGADERAEVPPEEAWSPLEWDNLDEELARTARVEDHPDVQRTGRALEIEYRATPPDRDDDTWRPAPAISGTLGLLSAELHAAGVVLDDDFAVAAAHFEGMGALATLRDYVRPAVLSALTAQGELPTD</sequence>
<evidence type="ECO:0000313" key="2">
    <source>
        <dbReference type="Proteomes" id="UP000031364"/>
    </source>
</evidence>
<dbReference type="EMBL" id="JNFP01000015">
    <property type="protein sequence ID" value="KIA64254.1"/>
    <property type="molecule type" value="Genomic_DNA"/>
</dbReference>
<evidence type="ECO:0008006" key="3">
    <source>
        <dbReference type="Google" id="ProtNLM"/>
    </source>
</evidence>